<dbReference type="SUPFAM" id="SSF54060">
    <property type="entry name" value="His-Me finger endonucleases"/>
    <property type="match status" value="1"/>
</dbReference>
<keyword evidence="2" id="KW-0540">Nuclease</keyword>
<dbReference type="Pfam" id="PF13392">
    <property type="entry name" value="HNH_3"/>
    <property type="match status" value="1"/>
</dbReference>
<dbReference type="Gene3D" id="3.90.75.20">
    <property type="match status" value="1"/>
</dbReference>
<keyword evidence="2" id="KW-0378">Hydrolase</keyword>
<keyword evidence="2" id="KW-0255">Endonuclease</keyword>
<evidence type="ECO:0000259" key="1">
    <source>
        <dbReference type="Pfam" id="PF13392"/>
    </source>
</evidence>
<protein>
    <submittedName>
        <fullName evidence="2">HNH endonuclease</fullName>
    </submittedName>
</protein>
<dbReference type="EMBL" id="OR338916">
    <property type="protein sequence ID" value="WNL49457.1"/>
    <property type="molecule type" value="Genomic_DNA"/>
</dbReference>
<dbReference type="InterPro" id="IPR003615">
    <property type="entry name" value="HNH_nuc"/>
</dbReference>
<dbReference type="InterPro" id="IPR044925">
    <property type="entry name" value="His-Me_finger_sf"/>
</dbReference>
<reference evidence="2 3" key="1">
    <citation type="submission" date="2023-07" db="EMBL/GenBank/DDBJ databases">
        <title>Isolation and characterization of Bacillus cereus bacteriophage DZ1 and its application in foods.</title>
        <authorList>
            <person name="Huang Z."/>
            <person name="Ding Y."/>
            <person name="Wu Q."/>
        </authorList>
    </citation>
    <scope>NUCLEOTIDE SEQUENCE [LARGE SCALE GENOMIC DNA]</scope>
</reference>
<dbReference type="GO" id="GO:0004519">
    <property type="term" value="F:endonuclease activity"/>
    <property type="evidence" value="ECO:0007669"/>
    <property type="project" value="UniProtKB-KW"/>
</dbReference>
<evidence type="ECO:0000313" key="3">
    <source>
        <dbReference type="Proteomes" id="UP001304814"/>
    </source>
</evidence>
<name>A0AA96J0D4_9CAUD</name>
<sequence>MRTMEIDVKGHKVWIDEAIYNLLVADGRTIYVRMKKNAPYFIVRWSAKEEIYLHQLVRGKAPEGYLVDHINGNTCDNRFENLRIVSRTLNNLNTKAKNYEFHHGKYVVYFNVEGKRTRYGRYETEEEAIQRVKEVRAMLIQQLIEKCGHIL</sequence>
<proteinExistence type="predicted"/>
<accession>A0AA96J0D4</accession>
<organism evidence="2 3">
    <name type="scientific">Bacillus phage DZ1</name>
    <dbReference type="NCBI Taxonomy" id="3075862"/>
    <lineage>
        <taxon>Viruses</taxon>
        <taxon>Duplodnaviria</taxon>
        <taxon>Heunggongvirae</taxon>
        <taxon>Uroviricota</taxon>
        <taxon>Caudoviricetes</taxon>
        <taxon>Ehrlichviridae</taxon>
        <taxon>Dazunavirus</taxon>
        <taxon>Dazunavirus DZ1</taxon>
    </lineage>
</organism>
<dbReference type="Proteomes" id="UP001304814">
    <property type="component" value="Segment"/>
</dbReference>
<keyword evidence="3" id="KW-1185">Reference proteome</keyword>
<evidence type="ECO:0000313" key="2">
    <source>
        <dbReference type="EMBL" id="WNL49457.1"/>
    </source>
</evidence>
<feature type="domain" description="HNH nuclease" evidence="1">
    <location>
        <begin position="56"/>
        <end position="91"/>
    </location>
</feature>